<evidence type="ECO:0008006" key="4">
    <source>
        <dbReference type="Google" id="ProtNLM"/>
    </source>
</evidence>
<keyword evidence="3" id="KW-1185">Reference proteome</keyword>
<feature type="region of interest" description="Disordered" evidence="1">
    <location>
        <begin position="1"/>
        <end position="35"/>
    </location>
</feature>
<sequence length="243" mass="27700">MCQIPTLGLNEETEETLGSSSGRTEAQRLTTDVPEDLESWQRQQVLEPSGTWVSELTPPLQPPLPFWMWPLGTPQRFSASPDEEALLAPTTKYLPSDEQAPFRQALTSTPSDVVVPLTISTPSLPQASLPRGAVSPAPNVRLSHLIDDEILRRSETDQRSVDLTYLDERDRFLIYWRSKGLKWSDFCELYHRRFGSKKKYTYFSQKIKALKFQWTEVATDWCLPKEHFKGKSLAKIVTEANMG</sequence>
<dbReference type="AlphaFoldDB" id="A0A0F7ZJ89"/>
<dbReference type="Proteomes" id="UP000054481">
    <property type="component" value="Unassembled WGS sequence"/>
</dbReference>
<evidence type="ECO:0000256" key="1">
    <source>
        <dbReference type="SAM" id="MobiDB-lite"/>
    </source>
</evidence>
<name>A0A0F7ZJ89_9HYPO</name>
<organism evidence="2 3">
    <name type="scientific">Hirsutella minnesotensis 3608</name>
    <dbReference type="NCBI Taxonomy" id="1043627"/>
    <lineage>
        <taxon>Eukaryota</taxon>
        <taxon>Fungi</taxon>
        <taxon>Dikarya</taxon>
        <taxon>Ascomycota</taxon>
        <taxon>Pezizomycotina</taxon>
        <taxon>Sordariomycetes</taxon>
        <taxon>Hypocreomycetidae</taxon>
        <taxon>Hypocreales</taxon>
        <taxon>Ophiocordycipitaceae</taxon>
        <taxon>Hirsutella</taxon>
    </lineage>
</organism>
<accession>A0A0F7ZJ89</accession>
<gene>
    <name evidence="2" type="ORF">HIM_11206</name>
</gene>
<proteinExistence type="predicted"/>
<protein>
    <recommendedName>
        <fullName evidence="4">Clr5 domain-containing protein</fullName>
    </recommendedName>
</protein>
<evidence type="ECO:0000313" key="2">
    <source>
        <dbReference type="EMBL" id="KJZ69410.1"/>
    </source>
</evidence>
<reference evidence="2 3" key="1">
    <citation type="journal article" date="2014" name="Genome Biol. Evol.">
        <title>Comparative genomics and transcriptomics analyses reveal divergent lifestyle features of nematode endoparasitic fungus Hirsutella minnesotensis.</title>
        <authorList>
            <person name="Lai Y."/>
            <person name="Liu K."/>
            <person name="Zhang X."/>
            <person name="Zhang X."/>
            <person name="Li K."/>
            <person name="Wang N."/>
            <person name="Shu C."/>
            <person name="Wu Y."/>
            <person name="Wang C."/>
            <person name="Bushley K.E."/>
            <person name="Xiang M."/>
            <person name="Liu X."/>
        </authorList>
    </citation>
    <scope>NUCLEOTIDE SEQUENCE [LARGE SCALE GENOMIC DNA]</scope>
    <source>
        <strain evidence="2 3">3608</strain>
    </source>
</reference>
<evidence type="ECO:0000313" key="3">
    <source>
        <dbReference type="Proteomes" id="UP000054481"/>
    </source>
</evidence>
<feature type="compositionally biased region" description="Low complexity" evidence="1">
    <location>
        <begin position="1"/>
        <end position="22"/>
    </location>
</feature>
<dbReference type="EMBL" id="KQ030719">
    <property type="protein sequence ID" value="KJZ69410.1"/>
    <property type="molecule type" value="Genomic_DNA"/>
</dbReference>